<keyword evidence="6" id="KW-1185">Reference proteome</keyword>
<dbReference type="EMBL" id="CP081051">
    <property type="protein sequence ID" value="UWQ43273.1"/>
    <property type="molecule type" value="Genomic_DNA"/>
</dbReference>
<sequence>MAQHTQMAQSNMSFLNSRPALPVLAQWAVLFAVLVTKWSLRHRTRCQLKHLSDAQLKDIGVSRADAHYQATLPFWRP</sequence>
<feature type="transmembrane region" description="Helical" evidence="1">
    <location>
        <begin position="20"/>
        <end position="40"/>
    </location>
</feature>
<protein>
    <submittedName>
        <fullName evidence="4">DUF1127 domain-containing protein</fullName>
    </submittedName>
</protein>
<evidence type="ECO:0000259" key="2">
    <source>
        <dbReference type="Pfam" id="PF06568"/>
    </source>
</evidence>
<keyword evidence="1" id="KW-1133">Transmembrane helix</keyword>
<feature type="domain" description="YjiS-like" evidence="2">
    <location>
        <begin position="35"/>
        <end position="67"/>
    </location>
</feature>
<keyword evidence="1" id="KW-0472">Membrane</keyword>
<evidence type="ECO:0000313" key="5">
    <source>
        <dbReference type="Proteomes" id="UP000051326"/>
    </source>
</evidence>
<evidence type="ECO:0000313" key="4">
    <source>
        <dbReference type="EMBL" id="UWQ43273.1"/>
    </source>
</evidence>
<reference evidence="3 5" key="1">
    <citation type="submission" date="2015-09" db="EMBL/GenBank/DDBJ databases">
        <authorList>
            <consortium name="Swine Surveillance"/>
        </authorList>
    </citation>
    <scope>NUCLEOTIDE SEQUENCE [LARGE SCALE GENOMIC DNA]</scope>
    <source>
        <strain evidence="3 5">CECT 8399</strain>
    </source>
</reference>
<gene>
    <name evidence="4" type="ORF">K3718_09365</name>
    <name evidence="3" type="ORF">PHA8399_02849</name>
</gene>
<dbReference type="Pfam" id="PF06568">
    <property type="entry name" value="YjiS-like"/>
    <property type="match status" value="1"/>
</dbReference>
<organism evidence="3 5">
    <name type="scientific">Leisingera aquaemixtae</name>
    <dbReference type="NCBI Taxonomy" id="1396826"/>
    <lineage>
        <taxon>Bacteria</taxon>
        <taxon>Pseudomonadati</taxon>
        <taxon>Pseudomonadota</taxon>
        <taxon>Alphaproteobacteria</taxon>
        <taxon>Rhodobacterales</taxon>
        <taxon>Roseobacteraceae</taxon>
        <taxon>Leisingera</taxon>
    </lineage>
</organism>
<evidence type="ECO:0000256" key="1">
    <source>
        <dbReference type="SAM" id="Phobius"/>
    </source>
</evidence>
<dbReference type="EMBL" id="CYSR01000030">
    <property type="protein sequence ID" value="CUI00714.1"/>
    <property type="molecule type" value="Genomic_DNA"/>
</dbReference>
<dbReference type="RefSeq" id="WP_058286769.1">
    <property type="nucleotide sequence ID" value="NZ_CP081031.1"/>
</dbReference>
<keyword evidence="1" id="KW-0812">Transmembrane</keyword>
<reference evidence="4" key="2">
    <citation type="submission" date="2021-08" db="EMBL/GenBank/DDBJ databases">
        <authorList>
            <person name="Nwanade C."/>
            <person name="Wang M."/>
            <person name="Masoudi A."/>
            <person name="Yu Z."/>
            <person name="Liu J."/>
        </authorList>
    </citation>
    <scope>NUCLEOTIDE SEQUENCE</scope>
    <source>
        <strain evidence="4">S166</strain>
    </source>
</reference>
<evidence type="ECO:0000313" key="6">
    <source>
        <dbReference type="Proteomes" id="UP001058514"/>
    </source>
</evidence>
<dbReference type="Proteomes" id="UP001058514">
    <property type="component" value="Chromosome"/>
</dbReference>
<dbReference type="InterPro" id="IPR009506">
    <property type="entry name" value="YjiS-like"/>
</dbReference>
<proteinExistence type="predicted"/>
<dbReference type="STRING" id="1396826.PHA8399_02849"/>
<evidence type="ECO:0000313" key="3">
    <source>
        <dbReference type="EMBL" id="CUI00714.1"/>
    </source>
</evidence>
<dbReference type="AlphaFoldDB" id="A0A0N7M4V8"/>
<accession>A0A0N7M4V8</accession>
<dbReference type="Proteomes" id="UP000051326">
    <property type="component" value="Unassembled WGS sequence"/>
</dbReference>
<name>A0A0N7M4V8_9RHOB</name>